<gene>
    <name evidence="1" type="ORF">HOLleu_21232</name>
</gene>
<dbReference type="EMBL" id="JAIZAY010000010">
    <property type="protein sequence ID" value="KAJ8034408.1"/>
    <property type="molecule type" value="Genomic_DNA"/>
</dbReference>
<sequence length="72" mass="8241">MDALKSYIDVQPIGTNIPKYLEEVFLTQPYVLILGDRPMPSQAVTIFERKALERQSLMSAVDVCFKLFSSWT</sequence>
<proteinExistence type="predicted"/>
<dbReference type="OrthoDB" id="10066002at2759"/>
<comment type="caution">
    <text evidence="1">The sequence shown here is derived from an EMBL/GenBank/DDBJ whole genome shotgun (WGS) entry which is preliminary data.</text>
</comment>
<reference evidence="1" key="1">
    <citation type="submission" date="2021-10" db="EMBL/GenBank/DDBJ databases">
        <title>Tropical sea cucumber genome reveals ecological adaptation and Cuvierian tubules defense mechanism.</title>
        <authorList>
            <person name="Chen T."/>
        </authorList>
    </citation>
    <scope>NUCLEOTIDE SEQUENCE</scope>
    <source>
        <strain evidence="1">Nanhai2018</strain>
        <tissue evidence="1">Muscle</tissue>
    </source>
</reference>
<protein>
    <submittedName>
        <fullName evidence="1">Uncharacterized protein</fullName>
    </submittedName>
</protein>
<dbReference type="Proteomes" id="UP001152320">
    <property type="component" value="Chromosome 10"/>
</dbReference>
<keyword evidence="2" id="KW-1185">Reference proteome</keyword>
<accession>A0A9Q1H6C2</accession>
<dbReference type="AlphaFoldDB" id="A0A9Q1H6C2"/>
<name>A0A9Q1H6C2_HOLLE</name>
<organism evidence="1 2">
    <name type="scientific">Holothuria leucospilota</name>
    <name type="common">Black long sea cucumber</name>
    <name type="synonym">Mertensiothuria leucospilota</name>
    <dbReference type="NCBI Taxonomy" id="206669"/>
    <lineage>
        <taxon>Eukaryota</taxon>
        <taxon>Metazoa</taxon>
        <taxon>Echinodermata</taxon>
        <taxon>Eleutherozoa</taxon>
        <taxon>Echinozoa</taxon>
        <taxon>Holothuroidea</taxon>
        <taxon>Aspidochirotacea</taxon>
        <taxon>Aspidochirotida</taxon>
        <taxon>Holothuriidae</taxon>
        <taxon>Holothuria</taxon>
    </lineage>
</organism>
<evidence type="ECO:0000313" key="1">
    <source>
        <dbReference type="EMBL" id="KAJ8034408.1"/>
    </source>
</evidence>
<evidence type="ECO:0000313" key="2">
    <source>
        <dbReference type="Proteomes" id="UP001152320"/>
    </source>
</evidence>